<evidence type="ECO:0000313" key="2">
    <source>
        <dbReference type="EMBL" id="AFZ18867.1"/>
    </source>
</evidence>
<gene>
    <name evidence="2" type="ORF">Mic7113_3121</name>
</gene>
<dbReference type="OrthoDB" id="7675395at2"/>
<dbReference type="Gene3D" id="2.120.10.30">
    <property type="entry name" value="TolB, C-terminal domain"/>
    <property type="match status" value="1"/>
</dbReference>
<keyword evidence="3" id="KW-1185">Reference proteome</keyword>
<keyword evidence="1" id="KW-0732">Signal</keyword>
<dbReference type="InterPro" id="IPR011042">
    <property type="entry name" value="6-blade_b-propeller_TolB-like"/>
</dbReference>
<evidence type="ECO:0000313" key="3">
    <source>
        <dbReference type="Proteomes" id="UP000010471"/>
    </source>
</evidence>
<reference evidence="2 3" key="1">
    <citation type="submission" date="2012-06" db="EMBL/GenBank/DDBJ databases">
        <title>Finished chromosome of genome of Microcoleus sp. PCC 7113.</title>
        <authorList>
            <consortium name="US DOE Joint Genome Institute"/>
            <person name="Gugger M."/>
            <person name="Coursin T."/>
            <person name="Rippka R."/>
            <person name="Tandeau De Marsac N."/>
            <person name="Huntemann M."/>
            <person name="Wei C.-L."/>
            <person name="Han J."/>
            <person name="Detter J.C."/>
            <person name="Han C."/>
            <person name="Tapia R."/>
            <person name="Chen A."/>
            <person name="Kyrpides N."/>
            <person name="Mavromatis K."/>
            <person name="Markowitz V."/>
            <person name="Szeto E."/>
            <person name="Ivanova N."/>
            <person name="Pagani I."/>
            <person name="Pati A."/>
            <person name="Goodwin L."/>
            <person name="Nordberg H.P."/>
            <person name="Cantor M.N."/>
            <person name="Hua S.X."/>
            <person name="Woyke T."/>
            <person name="Kerfeld C.A."/>
        </authorList>
    </citation>
    <scope>NUCLEOTIDE SEQUENCE [LARGE SCALE GENOMIC DNA]</scope>
    <source>
        <strain evidence="2 3">PCC 7113</strain>
    </source>
</reference>
<dbReference type="EMBL" id="CP003630">
    <property type="protein sequence ID" value="AFZ18867.1"/>
    <property type="molecule type" value="Genomic_DNA"/>
</dbReference>
<accession>K9WH59</accession>
<organism evidence="2 3">
    <name type="scientific">Allocoleopsis franciscana PCC 7113</name>
    <dbReference type="NCBI Taxonomy" id="1173027"/>
    <lineage>
        <taxon>Bacteria</taxon>
        <taxon>Bacillati</taxon>
        <taxon>Cyanobacteriota</taxon>
        <taxon>Cyanophyceae</taxon>
        <taxon>Coleofasciculales</taxon>
        <taxon>Coleofasciculaceae</taxon>
        <taxon>Allocoleopsis</taxon>
        <taxon>Allocoleopsis franciscana</taxon>
    </lineage>
</organism>
<dbReference type="RefSeq" id="WP_015183012.1">
    <property type="nucleotide sequence ID" value="NC_019738.1"/>
</dbReference>
<name>K9WH59_9CYAN</name>
<evidence type="ECO:0000256" key="1">
    <source>
        <dbReference type="SAM" id="SignalP"/>
    </source>
</evidence>
<feature type="signal peptide" evidence="1">
    <location>
        <begin position="1"/>
        <end position="21"/>
    </location>
</feature>
<dbReference type="eggNOG" id="COG3386">
    <property type="taxonomic scope" value="Bacteria"/>
</dbReference>
<protein>
    <recommendedName>
        <fullName evidence="4">SMP-30/Gluconolactonase/LRE-like region domain-containing protein</fullName>
    </recommendedName>
</protein>
<dbReference type="HOGENOM" id="CLU_070070_0_1_3"/>
<dbReference type="Proteomes" id="UP000010471">
    <property type="component" value="Chromosome"/>
</dbReference>
<feature type="chain" id="PRO_5003938096" description="SMP-30/Gluconolactonase/LRE-like region domain-containing protein" evidence="1">
    <location>
        <begin position="22"/>
        <end position="292"/>
    </location>
</feature>
<evidence type="ECO:0008006" key="4">
    <source>
        <dbReference type="Google" id="ProtNLM"/>
    </source>
</evidence>
<dbReference type="AlphaFoldDB" id="K9WH59"/>
<dbReference type="SUPFAM" id="SSF101898">
    <property type="entry name" value="NHL repeat"/>
    <property type="match status" value="1"/>
</dbReference>
<sequence>MKRIIAILALFIALLLAAAKSAETKGNPLDAPEAAFWHAESRTWFVSNLGGGLSLARDGFGWLTRYDENGKLLDARWVDGMDAPTGIAAVGNLLYVADRAGVHEIDVQRAIILRTIEIPNSKFLNDVAAAPNGDLFVSDFEANRIYRLNGEREAEVWLEGEELENPNGLIVEGNNLIIATWGPMTDPATFAVKHPGTLQKAELATRKLSPVGKGHPIASFDGVIAIGKHYFATDWPAGRLLRISAEGEVQEVLTGFHQLADLGYNPDRKTIAMPVMSDSRLIFLHLEAIKDE</sequence>
<proteinExistence type="predicted"/>
<dbReference type="KEGG" id="mic:Mic7113_3121"/>